<dbReference type="InterPro" id="IPR022790">
    <property type="entry name" value="GH26_dom"/>
</dbReference>
<dbReference type="PROSITE" id="PS51764">
    <property type="entry name" value="GH26"/>
    <property type="match status" value="1"/>
</dbReference>
<dbReference type="AlphaFoldDB" id="A0A1G5RS59"/>
<feature type="domain" description="GH26" evidence="6">
    <location>
        <begin position="129"/>
        <end position="422"/>
    </location>
</feature>
<feature type="active site" description="Nucleophile" evidence="4">
    <location>
        <position position="374"/>
    </location>
</feature>
<dbReference type="InterPro" id="IPR017853">
    <property type="entry name" value="GH"/>
</dbReference>
<dbReference type="GO" id="GO:0006080">
    <property type="term" value="P:substituted mannan metabolic process"/>
    <property type="evidence" value="ECO:0007669"/>
    <property type="project" value="InterPro"/>
</dbReference>
<proteinExistence type="inferred from homology"/>
<protein>
    <submittedName>
        <fullName evidence="7">Mannan endo-1,4-beta-mannosidase</fullName>
    </submittedName>
</protein>
<gene>
    <name evidence="7" type="ORF">SAMN02910350_00479</name>
</gene>
<evidence type="ECO:0000256" key="4">
    <source>
        <dbReference type="PROSITE-ProRule" id="PRU01100"/>
    </source>
</evidence>
<dbReference type="PANTHER" id="PTHR40079">
    <property type="entry name" value="MANNAN ENDO-1,4-BETA-MANNOSIDASE E-RELATED"/>
    <property type="match status" value="1"/>
</dbReference>
<feature type="active site" description="Proton donor" evidence="4">
    <location>
        <position position="280"/>
    </location>
</feature>
<dbReference type="InterPro" id="IPR000421">
    <property type="entry name" value="FA58C"/>
</dbReference>
<name>A0A1G5RS59_PSEXY</name>
<evidence type="ECO:0000256" key="3">
    <source>
        <dbReference type="ARBA" id="ARBA00023295"/>
    </source>
</evidence>
<dbReference type="Pfam" id="PF02156">
    <property type="entry name" value="Glyco_hydro_26"/>
    <property type="match status" value="1"/>
</dbReference>
<evidence type="ECO:0000313" key="7">
    <source>
        <dbReference type="EMBL" id="SCZ76847.1"/>
    </source>
</evidence>
<reference evidence="7 8" key="1">
    <citation type="submission" date="2016-10" db="EMBL/GenBank/DDBJ databases">
        <authorList>
            <person name="de Groot N.N."/>
        </authorList>
    </citation>
    <scope>NUCLEOTIDE SEQUENCE [LARGE SCALE GENOMIC DNA]</scope>
    <source>
        <strain evidence="7 8">DSM 10317</strain>
    </source>
</reference>
<keyword evidence="2 4" id="KW-0378">Hydrolase</keyword>
<dbReference type="RefSeq" id="WP_090160934.1">
    <property type="nucleotide sequence ID" value="NZ_FMWK01000002.1"/>
</dbReference>
<accession>A0A1G5RS59</accession>
<dbReference type="PANTHER" id="PTHR40079:SF4">
    <property type="entry name" value="GH26 DOMAIN-CONTAINING PROTEIN-RELATED"/>
    <property type="match status" value="1"/>
</dbReference>
<dbReference type="Pfam" id="PF00754">
    <property type="entry name" value="F5_F8_type_C"/>
    <property type="match status" value="1"/>
</dbReference>
<dbReference type="EMBL" id="FMWK01000002">
    <property type="protein sequence ID" value="SCZ76847.1"/>
    <property type="molecule type" value="Genomic_DNA"/>
</dbReference>
<dbReference type="Gene3D" id="3.20.20.80">
    <property type="entry name" value="Glycosidases"/>
    <property type="match status" value="1"/>
</dbReference>
<organism evidence="7 8">
    <name type="scientific">Pseudobutyrivibrio xylanivorans</name>
    <dbReference type="NCBI Taxonomy" id="185007"/>
    <lineage>
        <taxon>Bacteria</taxon>
        <taxon>Bacillati</taxon>
        <taxon>Bacillota</taxon>
        <taxon>Clostridia</taxon>
        <taxon>Lachnospirales</taxon>
        <taxon>Lachnospiraceae</taxon>
        <taxon>Pseudobutyrivibrio</taxon>
    </lineage>
</organism>
<sequence>MEKKKYLVLGMICASVMFGGNKTNVMAAGNENIAYNRPVTVSSVEGAGLEGSKLVDADGNTRWSSQYQDNQYVIVDLGQSKSISKVRIDWEAAYASQYQVQISNDNSSWTTVYENYNANGSANVSKAKESKEKVINFLYQQKGKKTVIGIHNREPNSQPSKQTNQAYNITGQYAGLWSGDFLFSQDDVNNRWNMIYECERQWNQGSIVQLMLHVTPPTKGHVGSWDGDVCSHLSDQQWNDLITDGGYLNGQWKKRLDDYAVYLQYLKDKGIPVLFRPFHEMNQGMFWWAGRTGDRGSAELFRLTRYYLEHEKGLDNIIWVWDMQDLSYDWSAYNPGNNNWDIFAVDIYNNDRFTSYKYNLAKQIANGKLFAVGECDKIPTANELRNQPEWSFVMSWAELTFSYNSNQEIQNLYWADNVLIRSELPSFK</sequence>
<comment type="similarity">
    <text evidence="1 4">Belongs to the glycosyl hydrolase 26 family.</text>
</comment>
<keyword evidence="3 4" id="KW-0326">Glycosidase</keyword>
<feature type="domain" description="F5/8 type C" evidence="5">
    <location>
        <begin position="13"/>
        <end position="112"/>
    </location>
</feature>
<evidence type="ECO:0000256" key="2">
    <source>
        <dbReference type="ARBA" id="ARBA00022801"/>
    </source>
</evidence>
<dbReference type="GO" id="GO:0016985">
    <property type="term" value="F:mannan endo-1,4-beta-mannosidase activity"/>
    <property type="evidence" value="ECO:0007669"/>
    <property type="project" value="InterPro"/>
</dbReference>
<dbReference type="SUPFAM" id="SSF51445">
    <property type="entry name" value="(Trans)glycosidases"/>
    <property type="match status" value="1"/>
</dbReference>
<evidence type="ECO:0000259" key="6">
    <source>
        <dbReference type="PROSITE" id="PS51764"/>
    </source>
</evidence>
<evidence type="ECO:0000313" key="8">
    <source>
        <dbReference type="Proteomes" id="UP000199428"/>
    </source>
</evidence>
<dbReference type="PRINTS" id="PR00739">
    <property type="entry name" value="GLHYDRLASE26"/>
</dbReference>
<dbReference type="PROSITE" id="PS50022">
    <property type="entry name" value="FA58C_3"/>
    <property type="match status" value="1"/>
</dbReference>
<dbReference type="InterPro" id="IPR000805">
    <property type="entry name" value="Glyco_hydro_26"/>
</dbReference>
<dbReference type="SUPFAM" id="SSF49785">
    <property type="entry name" value="Galactose-binding domain-like"/>
    <property type="match status" value="1"/>
</dbReference>
<evidence type="ECO:0000256" key="1">
    <source>
        <dbReference type="ARBA" id="ARBA00007754"/>
    </source>
</evidence>
<dbReference type="Proteomes" id="UP000199428">
    <property type="component" value="Unassembled WGS sequence"/>
</dbReference>
<dbReference type="InterPro" id="IPR008979">
    <property type="entry name" value="Galactose-bd-like_sf"/>
</dbReference>
<evidence type="ECO:0000259" key="5">
    <source>
        <dbReference type="PROSITE" id="PS50022"/>
    </source>
</evidence>